<feature type="transmembrane region" description="Helical" evidence="1">
    <location>
        <begin position="121"/>
        <end position="141"/>
    </location>
</feature>
<feature type="transmembrane region" description="Helical" evidence="1">
    <location>
        <begin position="503"/>
        <end position="526"/>
    </location>
</feature>
<keyword evidence="1" id="KW-0812">Transmembrane</keyword>
<accession>A0A8S9XT03</accession>
<feature type="transmembrane region" description="Helical" evidence="1">
    <location>
        <begin position="469"/>
        <end position="491"/>
    </location>
</feature>
<feature type="transmembrane region" description="Helical" evidence="1">
    <location>
        <begin position="538"/>
        <end position="557"/>
    </location>
</feature>
<proteinExistence type="predicted"/>
<feature type="transmembrane region" description="Helical" evidence="1">
    <location>
        <begin position="246"/>
        <end position="266"/>
    </location>
</feature>
<dbReference type="AlphaFoldDB" id="A0A8S9XT03"/>
<organism evidence="2 3">
    <name type="scientific">Apolygus lucorum</name>
    <name type="common">Small green plant bug</name>
    <name type="synonym">Lygocoris lucorum</name>
    <dbReference type="NCBI Taxonomy" id="248454"/>
    <lineage>
        <taxon>Eukaryota</taxon>
        <taxon>Metazoa</taxon>
        <taxon>Ecdysozoa</taxon>
        <taxon>Arthropoda</taxon>
        <taxon>Hexapoda</taxon>
        <taxon>Insecta</taxon>
        <taxon>Pterygota</taxon>
        <taxon>Neoptera</taxon>
        <taxon>Paraneoptera</taxon>
        <taxon>Hemiptera</taxon>
        <taxon>Heteroptera</taxon>
        <taxon>Panheteroptera</taxon>
        <taxon>Cimicomorpha</taxon>
        <taxon>Miridae</taxon>
        <taxon>Mirini</taxon>
        <taxon>Apolygus</taxon>
    </lineage>
</organism>
<gene>
    <name evidence="2" type="ORF">GE061_012593</name>
</gene>
<evidence type="ECO:0000313" key="3">
    <source>
        <dbReference type="Proteomes" id="UP000466442"/>
    </source>
</evidence>
<keyword evidence="3" id="KW-1185">Reference proteome</keyword>
<reference evidence="2" key="1">
    <citation type="journal article" date="2021" name="Mol. Ecol. Resour.">
        <title>Apolygus lucorum genome provides insights into omnivorousness and mesophyll feeding.</title>
        <authorList>
            <person name="Liu Y."/>
            <person name="Liu H."/>
            <person name="Wang H."/>
            <person name="Huang T."/>
            <person name="Liu B."/>
            <person name="Yang B."/>
            <person name="Yin L."/>
            <person name="Li B."/>
            <person name="Zhang Y."/>
            <person name="Zhang S."/>
            <person name="Jiang F."/>
            <person name="Zhang X."/>
            <person name="Ren Y."/>
            <person name="Wang B."/>
            <person name="Wang S."/>
            <person name="Lu Y."/>
            <person name="Wu K."/>
            <person name="Fan W."/>
            <person name="Wang G."/>
        </authorList>
    </citation>
    <scope>NUCLEOTIDE SEQUENCE</scope>
    <source>
        <strain evidence="2">12Hb</strain>
    </source>
</reference>
<feature type="transmembrane region" description="Helical" evidence="1">
    <location>
        <begin position="94"/>
        <end position="115"/>
    </location>
</feature>
<feature type="transmembrane region" description="Helical" evidence="1">
    <location>
        <begin position="189"/>
        <end position="207"/>
    </location>
</feature>
<name>A0A8S9XT03_APOLU</name>
<dbReference type="EMBL" id="WIXP02000004">
    <property type="protein sequence ID" value="KAF6212073.1"/>
    <property type="molecule type" value="Genomic_DNA"/>
</dbReference>
<feature type="transmembrane region" description="Helical" evidence="1">
    <location>
        <begin position="57"/>
        <end position="73"/>
    </location>
</feature>
<protein>
    <submittedName>
        <fullName evidence="2">Uncharacterized protein</fullName>
    </submittedName>
</protein>
<feature type="transmembrane region" description="Helical" evidence="1">
    <location>
        <begin position="435"/>
        <end position="457"/>
    </location>
</feature>
<dbReference type="Proteomes" id="UP000466442">
    <property type="component" value="Unassembled WGS sequence"/>
</dbReference>
<evidence type="ECO:0000313" key="2">
    <source>
        <dbReference type="EMBL" id="KAF6212073.1"/>
    </source>
</evidence>
<comment type="caution">
    <text evidence="2">The sequence shown here is derived from an EMBL/GenBank/DDBJ whole genome shotgun (WGS) entry which is preliminary data.</text>
</comment>
<evidence type="ECO:0000256" key="1">
    <source>
        <dbReference type="SAM" id="Phobius"/>
    </source>
</evidence>
<sequence length="565" mass="63972">MLSKEVKIRTKSIVSRAPSSSSATFSIKSREKVSFKDQPEDFASSTPKDPGLMVRDWLIIVAELFVSLAWVCIRHRSQSAEELAKKGVKEREEGVNYLFWEGWVAILSLLVGYMIDSHISYYSVALLSVIYHFGMTSFIFMEDTVMLYVRDHRYSDIIGVLVTISILVAKSTDFTRMVFGLHNLSTKQASKVVLFLFMFMWVGDRISEGGILWTFLDTLNLSSLAESGLSFIMCGVSFYLFHVRFLIGYVAALVSMFYTAIALATWDSDTKLSFSVGHVRIFNVRDSAVQFTSREDDFTKLNFTIESKNSTSLQFHTEEAKLFKVSIEFDSEISWTTHLLVNPLIATGYVLTDPPHLMRISEIPVEEGPPGTNDPQSTRLYLFNSVRNSELPFVIKKRVTKDEVYRITSRVGLSDVFQLPPGEYELVLINMAKRVVTLGVGGVYGIILFSDGLRRYIAFDETVPENRLSSWLCLGFVVPAAMSITLAYVSLKAFTFFTAPNGLLGLSFGFLTSIEYMTTWILYTGYKTWHPYPTAQALYTYGFALAFLLFVFIFITMKYGGSYSW</sequence>
<keyword evidence="1" id="KW-0472">Membrane</keyword>
<keyword evidence="1" id="KW-1133">Transmembrane helix</keyword>